<evidence type="ECO:0000259" key="4">
    <source>
        <dbReference type="Pfam" id="PF20009"/>
    </source>
</evidence>
<protein>
    <submittedName>
        <fullName evidence="7">CshA/CshB family fibrillar adhesin-related protein</fullName>
    </submittedName>
</protein>
<dbReference type="RefSeq" id="WP_363799793.1">
    <property type="nucleotide sequence ID" value="NZ_CP159925.1"/>
</dbReference>
<evidence type="ECO:0000259" key="3">
    <source>
        <dbReference type="Pfam" id="PF18651"/>
    </source>
</evidence>
<feature type="domain" description="SpaA-like prealbumin fold" evidence="6">
    <location>
        <begin position="425"/>
        <end position="534"/>
    </location>
</feature>
<feature type="domain" description="Surface adhesin CshA non-repetitive" evidence="3">
    <location>
        <begin position="22"/>
        <end position="229"/>
    </location>
</feature>
<name>A0AAU8MYZ2_9GAMM</name>
<dbReference type="InterPro" id="IPR001434">
    <property type="entry name" value="OmcB-like_DUF11"/>
</dbReference>
<dbReference type="Pfam" id="PF20674">
    <property type="entry name" value="SpaA_3"/>
    <property type="match status" value="1"/>
</dbReference>
<feature type="compositionally biased region" description="Polar residues" evidence="1">
    <location>
        <begin position="654"/>
        <end position="663"/>
    </location>
</feature>
<dbReference type="InterPro" id="IPR045474">
    <property type="entry name" value="GEVED"/>
</dbReference>
<feature type="domain" description="SpaA-like prealbumin fold" evidence="5">
    <location>
        <begin position="539"/>
        <end position="649"/>
    </location>
</feature>
<dbReference type="Pfam" id="PF01345">
    <property type="entry name" value="DUF11"/>
    <property type="match status" value="1"/>
</dbReference>
<reference evidence="7" key="1">
    <citation type="submission" date="2024-06" db="EMBL/GenBank/DDBJ databases">
        <authorList>
            <person name="Li S."/>
        </authorList>
    </citation>
    <scope>NUCLEOTIDE SEQUENCE</scope>
    <source>
        <strain evidence="7">SR10</strain>
    </source>
</reference>
<dbReference type="Pfam" id="PF20009">
    <property type="entry name" value="GEVED"/>
    <property type="match status" value="1"/>
</dbReference>
<evidence type="ECO:0000259" key="2">
    <source>
        <dbReference type="Pfam" id="PF01345"/>
    </source>
</evidence>
<gene>
    <name evidence="7" type="ORF">ABU614_06500</name>
</gene>
<feature type="domain" description="GEVED" evidence="4">
    <location>
        <begin position="345"/>
        <end position="419"/>
    </location>
</feature>
<evidence type="ECO:0000259" key="5">
    <source>
        <dbReference type="Pfam" id="PF20674"/>
    </source>
</evidence>
<dbReference type="AlphaFoldDB" id="A0AAU8MYZ2"/>
<dbReference type="EMBL" id="CP159925">
    <property type="protein sequence ID" value="XCO76432.1"/>
    <property type="molecule type" value="Genomic_DNA"/>
</dbReference>
<organism evidence="7">
    <name type="scientific">Lysobacter firmicutimachus</name>
    <dbReference type="NCBI Taxonomy" id="1792846"/>
    <lineage>
        <taxon>Bacteria</taxon>
        <taxon>Pseudomonadati</taxon>
        <taxon>Pseudomonadota</taxon>
        <taxon>Gammaproteobacteria</taxon>
        <taxon>Lysobacterales</taxon>
        <taxon>Lysobacteraceae</taxon>
        <taxon>Lysobacter</taxon>
    </lineage>
</organism>
<dbReference type="Pfam" id="PF24514">
    <property type="entry name" value="SpaA_4"/>
    <property type="match status" value="1"/>
</dbReference>
<dbReference type="InterPro" id="IPR048834">
    <property type="entry name" value="SpaA_pre-album"/>
</dbReference>
<dbReference type="Pfam" id="PF18651">
    <property type="entry name" value="CshA_NR2"/>
    <property type="match status" value="1"/>
</dbReference>
<dbReference type="InterPro" id="IPR055371">
    <property type="entry name" value="SpaA_PFL_dom_4"/>
</dbReference>
<evidence type="ECO:0000313" key="7">
    <source>
        <dbReference type="EMBL" id="XCO76432.1"/>
    </source>
</evidence>
<evidence type="ECO:0000259" key="6">
    <source>
        <dbReference type="Pfam" id="PF24514"/>
    </source>
</evidence>
<evidence type="ECO:0000256" key="1">
    <source>
        <dbReference type="SAM" id="MobiDB-lite"/>
    </source>
</evidence>
<dbReference type="InterPro" id="IPR040683">
    <property type="entry name" value="CshA_NR2"/>
</dbReference>
<feature type="domain" description="DUF11" evidence="2">
    <location>
        <begin position="654"/>
        <end position="756"/>
    </location>
</feature>
<feature type="region of interest" description="Disordered" evidence="1">
    <location>
        <begin position="654"/>
        <end position="674"/>
    </location>
</feature>
<accession>A0AAU8MYZ2</accession>
<proteinExistence type="predicted"/>
<sequence length="757" mass="75247">MASAPPAAAQYATGGSGQYRGQILWFDWGTAPNNIPQAGTSVVNTFNVAGQTLTVTCSLSNIASAGADPDLRIYRPGGFGLDGLDDLYNIGGTGPANTMDIGLMNRNGGANVSFTYSCSATFGGVPYAIDGLVFADAETTSPSEYTEVVLPAGATMRVIERLRGGTCTDGYNVVVTGTTYRFSPLGECRGAGDIAPMGVFFIDNASSANIVLQGGVAASGLQAVAVGVMLNVADFGDAPNSYGMAGHVPQYSWSGGTLPAGTTNIFGAGFNLATQTQPIAALLGTRADVESSALFSANALGDDNDSGNGTDDEDGVNIAAAAPLYRGLSGNTYNLTAACVGTAPVAGWIDFDRNGTFDSDERSGTALCAGGSATLFWSVPTDIAAGASFLRVRTAANALEIANPTGVAGTGEVEDHTLTILDPQIRIAKLTQAGAGGPFSFATTNTLSQPGALTTVAADTAVTGAPVSIDDIASAVTATESALPADWQLTAIACTQAGGAAVAGATYDLVNRRATIPSSALSTASDITCSFTNGKRPILRLAKALPLGRFVAADQFALSIAGPGGPATATTTGSGTAAPEVATLNPGTIGGAYTLSETAAAGANLGNYTVGYACTNALAGGQTPSGSGSSFAITAATGDDLTCTLTNTRNPISDLSVTKTNTPAAGPNDQAGDAVSRNASTTYSIVVTNNGPDAVTGAILRDPAASRVGLSCTTPPVCTGAGCPAAPLTLAGLEAGAPLGTIANGASVTVTLSCLVN</sequence>